<dbReference type="PANTHER" id="PTHR11802">
    <property type="entry name" value="SERINE PROTEASE FAMILY S10 SERINE CARBOXYPEPTIDASE"/>
    <property type="match status" value="1"/>
</dbReference>
<dbReference type="Gene3D" id="1.10.287.410">
    <property type="match status" value="1"/>
</dbReference>
<dbReference type="GO" id="GO:0000324">
    <property type="term" value="C:fungal-type vacuole"/>
    <property type="evidence" value="ECO:0007669"/>
    <property type="project" value="TreeGrafter"/>
</dbReference>
<comment type="similarity">
    <text evidence="1 7">Belongs to the peptidase S10 family.</text>
</comment>
<dbReference type="InterPro" id="IPR033124">
    <property type="entry name" value="Ser_caboxypep_his_AS"/>
</dbReference>
<proteinExistence type="inferred from homology"/>
<organism evidence="9 10">
    <name type="scientific">Trametes coccinea (strain BRFM310)</name>
    <name type="common">Pycnoporus coccineus</name>
    <dbReference type="NCBI Taxonomy" id="1353009"/>
    <lineage>
        <taxon>Eukaryota</taxon>
        <taxon>Fungi</taxon>
        <taxon>Dikarya</taxon>
        <taxon>Basidiomycota</taxon>
        <taxon>Agaricomycotina</taxon>
        <taxon>Agaricomycetes</taxon>
        <taxon>Polyporales</taxon>
        <taxon>Polyporaceae</taxon>
        <taxon>Trametes</taxon>
    </lineage>
</organism>
<sequence length="567" mass="62697">MVHAVRGPYQEPYSHVRSRQSVRILRTTAARFRGLEVPYDSNSSLNSDDDDPPQSQSAARNPGSPIVKMRYTSVLRPLAIVASVLVSTGTSAESTKQAVLSGESAFSKFDEGLFTPLGDLSALSTDEFTQLDHPAFPRHSVRVKESRFCDGEARAYTGYIDVEARHLFFYFFESRRDPDTDDVIFWTNGGPGAASSMGLFMELGPCRVTSANSTKPNPYSWNEHANVFFVEQPVGVGYSYAEYGESVSTTFEAADDIAAFMAIFFEHFSKFKGRALHLAGESYGGRYIPVFASTIYDRNAQLAEADVTPINLTSIMIGNGCTDFATMFPSYYDAQCADPTFPPLQGVADCVRMKQLVSRCEQRYKEACVDKLDSIDCMAAASFCSTALSEPFEDRNSYDRARPCKGVSDLTECYPIVRDIGDYLSSPEVQDLLGVDPPVRGNYSWVSWEVNKAFWEKLDIYGFPAQHYIAALLERGVRALIYVGATDYICNWIGNERMTLALEWTGQEAYRTDKLRDWTVDGEAAGVTRSGGGLTYATIAGAGHMAPYDKPVESLELVNRWLAGGSL</sequence>
<dbReference type="PROSITE" id="PS00560">
    <property type="entry name" value="CARBOXYPEPT_SER_HIS"/>
    <property type="match status" value="1"/>
</dbReference>
<evidence type="ECO:0000256" key="8">
    <source>
        <dbReference type="SAM" id="MobiDB-lite"/>
    </source>
</evidence>
<evidence type="ECO:0000256" key="3">
    <source>
        <dbReference type="ARBA" id="ARBA00022670"/>
    </source>
</evidence>
<dbReference type="GO" id="GO:0004185">
    <property type="term" value="F:serine-type carboxypeptidase activity"/>
    <property type="evidence" value="ECO:0007669"/>
    <property type="project" value="UniProtKB-UniRule"/>
</dbReference>
<dbReference type="InterPro" id="IPR018202">
    <property type="entry name" value="Ser_caboxypep_ser_AS"/>
</dbReference>
<evidence type="ECO:0000256" key="6">
    <source>
        <dbReference type="ARBA" id="ARBA00023180"/>
    </source>
</evidence>
<keyword evidence="2 7" id="KW-0121">Carboxypeptidase</keyword>
<dbReference type="InterPro" id="IPR001563">
    <property type="entry name" value="Peptidase_S10"/>
</dbReference>
<keyword evidence="6" id="KW-0325">Glycoprotein</keyword>
<dbReference type="PROSITE" id="PS00131">
    <property type="entry name" value="CARBOXYPEPT_SER_SER"/>
    <property type="match status" value="1"/>
</dbReference>
<dbReference type="Gene3D" id="3.40.50.1820">
    <property type="entry name" value="alpha/beta hydrolase"/>
    <property type="match status" value="1"/>
</dbReference>
<keyword evidence="10" id="KW-1185">Reference proteome</keyword>
<dbReference type="AlphaFoldDB" id="A0A1Y2ICL1"/>
<name>A0A1Y2ICL1_TRAC3</name>
<evidence type="ECO:0000256" key="7">
    <source>
        <dbReference type="RuleBase" id="RU361156"/>
    </source>
</evidence>
<dbReference type="OrthoDB" id="443318at2759"/>
<keyword evidence="4" id="KW-0732">Signal</keyword>
<evidence type="ECO:0000256" key="2">
    <source>
        <dbReference type="ARBA" id="ARBA00022645"/>
    </source>
</evidence>
<dbReference type="EC" id="3.4.16.-" evidence="7"/>
<dbReference type="InterPro" id="IPR029058">
    <property type="entry name" value="AB_hydrolase_fold"/>
</dbReference>
<gene>
    <name evidence="9" type="ORF">PYCCODRAFT_1438826</name>
</gene>
<dbReference type="GO" id="GO:0006508">
    <property type="term" value="P:proteolysis"/>
    <property type="evidence" value="ECO:0007669"/>
    <property type="project" value="UniProtKB-KW"/>
</dbReference>
<dbReference type="SUPFAM" id="SSF53474">
    <property type="entry name" value="alpha/beta-Hydrolases"/>
    <property type="match status" value="1"/>
</dbReference>
<dbReference type="EMBL" id="KZ084133">
    <property type="protein sequence ID" value="OSC98837.1"/>
    <property type="molecule type" value="Genomic_DNA"/>
</dbReference>
<feature type="region of interest" description="Disordered" evidence="8">
    <location>
        <begin position="38"/>
        <end position="64"/>
    </location>
</feature>
<dbReference type="PRINTS" id="PR00724">
    <property type="entry name" value="CRBOXYPTASEC"/>
</dbReference>
<evidence type="ECO:0000313" key="10">
    <source>
        <dbReference type="Proteomes" id="UP000193067"/>
    </source>
</evidence>
<evidence type="ECO:0000256" key="5">
    <source>
        <dbReference type="ARBA" id="ARBA00022801"/>
    </source>
</evidence>
<evidence type="ECO:0000256" key="1">
    <source>
        <dbReference type="ARBA" id="ARBA00009431"/>
    </source>
</evidence>
<dbReference type="PANTHER" id="PTHR11802:SF113">
    <property type="entry name" value="SERINE CARBOXYPEPTIDASE CTSA-4.1"/>
    <property type="match status" value="1"/>
</dbReference>
<dbReference type="Proteomes" id="UP000193067">
    <property type="component" value="Unassembled WGS sequence"/>
</dbReference>
<evidence type="ECO:0000313" key="9">
    <source>
        <dbReference type="EMBL" id="OSC98837.1"/>
    </source>
</evidence>
<dbReference type="Pfam" id="PF00450">
    <property type="entry name" value="Peptidase_S10"/>
    <property type="match status" value="1"/>
</dbReference>
<protein>
    <recommendedName>
        <fullName evidence="7">Carboxypeptidase</fullName>
        <ecNumber evidence="7">3.4.16.-</ecNumber>
    </recommendedName>
</protein>
<keyword evidence="5 7" id="KW-0378">Hydrolase</keyword>
<reference evidence="9 10" key="1">
    <citation type="journal article" date="2015" name="Biotechnol. Biofuels">
        <title>Enhanced degradation of softwood versus hardwood by the white-rot fungus Pycnoporus coccineus.</title>
        <authorList>
            <person name="Couturier M."/>
            <person name="Navarro D."/>
            <person name="Chevret D."/>
            <person name="Henrissat B."/>
            <person name="Piumi F."/>
            <person name="Ruiz-Duenas F.J."/>
            <person name="Martinez A.T."/>
            <person name="Grigoriev I.V."/>
            <person name="Riley R."/>
            <person name="Lipzen A."/>
            <person name="Berrin J.G."/>
            <person name="Master E.R."/>
            <person name="Rosso M.N."/>
        </authorList>
    </citation>
    <scope>NUCLEOTIDE SEQUENCE [LARGE SCALE GENOMIC DNA]</scope>
    <source>
        <strain evidence="9 10">BRFM310</strain>
    </source>
</reference>
<dbReference type="STRING" id="1353009.A0A1Y2ICL1"/>
<accession>A0A1Y2ICL1</accession>
<keyword evidence="3 7" id="KW-0645">Protease</keyword>
<evidence type="ECO:0000256" key="4">
    <source>
        <dbReference type="ARBA" id="ARBA00022729"/>
    </source>
</evidence>